<reference evidence="10" key="1">
    <citation type="submission" date="2019-10" db="EMBL/GenBank/DDBJ databases">
        <title>Draft genome sequence of Panacibacter sp. KCS-6.</title>
        <authorList>
            <person name="Yim K.J."/>
        </authorList>
    </citation>
    <scope>NUCLEOTIDE SEQUENCE</scope>
    <source>
        <strain evidence="10">KCS-6</strain>
    </source>
</reference>
<dbReference type="InterPro" id="IPR038731">
    <property type="entry name" value="RgtA/B/C-like"/>
</dbReference>
<dbReference type="GO" id="GO:0005886">
    <property type="term" value="C:plasma membrane"/>
    <property type="evidence" value="ECO:0007669"/>
    <property type="project" value="UniProtKB-SubCell"/>
</dbReference>
<evidence type="ECO:0000256" key="5">
    <source>
        <dbReference type="ARBA" id="ARBA00022692"/>
    </source>
</evidence>
<feature type="transmembrane region" description="Helical" evidence="8">
    <location>
        <begin position="96"/>
        <end position="117"/>
    </location>
</feature>
<evidence type="ECO:0000256" key="2">
    <source>
        <dbReference type="ARBA" id="ARBA00022475"/>
    </source>
</evidence>
<evidence type="ECO:0000256" key="4">
    <source>
        <dbReference type="ARBA" id="ARBA00022679"/>
    </source>
</evidence>
<keyword evidence="7 8" id="KW-0472">Membrane</keyword>
<sequence length="508" mass="58781">MKKKTFILLGFILAKFILQYNLISPAYDLQRDEFLQLDQGKHLAWGYISVPPVTSWISYIIQLLGKGVFWVKFFPALFGALTMLLVWKIIDLLKGNLFALTLGLLAVLLSVMLRINILYQPNSLDIFFWTFLYYTLIQYIHTNNTNWFFGAALAIGFGILSKYNIVFLILGLLPALLLTPHRNILWQKKFFISLAIAFFIVLPNIIWQFQNDFPTISQLKELERTQLVNVNTSAFLKDQFIYFLVAMPFILCGFMAFFVYEPFKKYRVIFWSYLFTILLFIFFHAKSYYAAGLYPVLIAFGTVYTSHLLTNGWKRILQPFAFIWILCLGTFFISVAFPYKSPQEIEQNSQRYKDFGLLRWEDGKDHNLPQDFADMIGWSELAKKVDSVYTNIPNKANTLVLCDNYGQAGAINYYSTFKNINAVSLNADYINWIPLDKPIINVILIQNADDDDPERKQEIPLFTRVSLVGENTNPYSREIGTKIYLLAGAKTNINAILLQEINKYKAGY</sequence>
<feature type="transmembrane region" description="Helical" evidence="8">
    <location>
        <begin position="73"/>
        <end position="90"/>
    </location>
</feature>
<evidence type="ECO:0000256" key="6">
    <source>
        <dbReference type="ARBA" id="ARBA00022989"/>
    </source>
</evidence>
<evidence type="ECO:0000256" key="8">
    <source>
        <dbReference type="SAM" id="Phobius"/>
    </source>
</evidence>
<keyword evidence="2" id="KW-1003">Cell membrane</keyword>
<dbReference type="GO" id="GO:0009103">
    <property type="term" value="P:lipopolysaccharide biosynthetic process"/>
    <property type="evidence" value="ECO:0007669"/>
    <property type="project" value="UniProtKB-ARBA"/>
</dbReference>
<feature type="transmembrane region" description="Helical" evidence="8">
    <location>
        <begin position="268"/>
        <end position="285"/>
    </location>
</feature>
<evidence type="ECO:0000259" key="9">
    <source>
        <dbReference type="Pfam" id="PF13231"/>
    </source>
</evidence>
<dbReference type="EMBL" id="WHPF01000002">
    <property type="protein sequence ID" value="NNV54402.1"/>
    <property type="molecule type" value="Genomic_DNA"/>
</dbReference>
<keyword evidence="3" id="KW-0328">Glycosyltransferase</keyword>
<organism evidence="10 11">
    <name type="scientific">Limnovirga soli</name>
    <dbReference type="NCBI Taxonomy" id="2656915"/>
    <lineage>
        <taxon>Bacteria</taxon>
        <taxon>Pseudomonadati</taxon>
        <taxon>Bacteroidota</taxon>
        <taxon>Chitinophagia</taxon>
        <taxon>Chitinophagales</taxon>
        <taxon>Chitinophagaceae</taxon>
        <taxon>Limnovirga</taxon>
    </lineage>
</organism>
<dbReference type="PANTHER" id="PTHR33908">
    <property type="entry name" value="MANNOSYLTRANSFERASE YKCB-RELATED"/>
    <property type="match status" value="1"/>
</dbReference>
<dbReference type="Proteomes" id="UP000598971">
    <property type="component" value="Unassembled WGS sequence"/>
</dbReference>
<evidence type="ECO:0000313" key="11">
    <source>
        <dbReference type="Proteomes" id="UP000598971"/>
    </source>
</evidence>
<evidence type="ECO:0000256" key="7">
    <source>
        <dbReference type="ARBA" id="ARBA00023136"/>
    </source>
</evidence>
<protein>
    <submittedName>
        <fullName evidence="10">Glycosyl transferase</fullName>
    </submittedName>
</protein>
<comment type="caution">
    <text evidence="10">The sequence shown here is derived from an EMBL/GenBank/DDBJ whole genome shotgun (WGS) entry which is preliminary data.</text>
</comment>
<dbReference type="Pfam" id="PF13231">
    <property type="entry name" value="PMT_2"/>
    <property type="match status" value="1"/>
</dbReference>
<keyword evidence="4 10" id="KW-0808">Transferase</keyword>
<dbReference type="PANTHER" id="PTHR33908:SF11">
    <property type="entry name" value="MEMBRANE PROTEIN"/>
    <property type="match status" value="1"/>
</dbReference>
<dbReference type="InterPro" id="IPR050297">
    <property type="entry name" value="LipidA_mod_glycosyltrf_83"/>
</dbReference>
<gene>
    <name evidence="10" type="ORF">GD597_02950</name>
</gene>
<feature type="transmembrane region" description="Helical" evidence="8">
    <location>
        <begin position="147"/>
        <end position="178"/>
    </location>
</feature>
<proteinExistence type="predicted"/>
<dbReference type="AlphaFoldDB" id="A0A8J8FBA1"/>
<feature type="transmembrane region" description="Helical" evidence="8">
    <location>
        <begin position="43"/>
        <end position="61"/>
    </location>
</feature>
<keyword evidence="5 8" id="KW-0812">Transmembrane</keyword>
<accession>A0A8J8FBA1</accession>
<evidence type="ECO:0000256" key="3">
    <source>
        <dbReference type="ARBA" id="ARBA00022676"/>
    </source>
</evidence>
<dbReference type="RefSeq" id="WP_171606325.1">
    <property type="nucleotide sequence ID" value="NZ_WHPF01000002.1"/>
</dbReference>
<feature type="domain" description="Glycosyltransferase RgtA/B/C/D-like" evidence="9">
    <location>
        <begin position="50"/>
        <end position="207"/>
    </location>
</feature>
<feature type="transmembrane region" description="Helical" evidence="8">
    <location>
        <begin position="240"/>
        <end position="261"/>
    </location>
</feature>
<dbReference type="GO" id="GO:0016763">
    <property type="term" value="F:pentosyltransferase activity"/>
    <property type="evidence" value="ECO:0007669"/>
    <property type="project" value="TreeGrafter"/>
</dbReference>
<name>A0A8J8FBA1_9BACT</name>
<keyword evidence="6 8" id="KW-1133">Transmembrane helix</keyword>
<evidence type="ECO:0000313" key="10">
    <source>
        <dbReference type="EMBL" id="NNV54402.1"/>
    </source>
</evidence>
<feature type="transmembrane region" description="Helical" evidence="8">
    <location>
        <begin position="190"/>
        <end position="209"/>
    </location>
</feature>
<feature type="transmembrane region" description="Helical" evidence="8">
    <location>
        <begin position="321"/>
        <end position="339"/>
    </location>
</feature>
<keyword evidence="11" id="KW-1185">Reference proteome</keyword>
<feature type="transmembrane region" description="Helical" evidence="8">
    <location>
        <begin position="124"/>
        <end position="141"/>
    </location>
</feature>
<feature type="transmembrane region" description="Helical" evidence="8">
    <location>
        <begin position="291"/>
        <end position="309"/>
    </location>
</feature>
<comment type="subcellular location">
    <subcellularLocation>
        <location evidence="1">Cell membrane</location>
        <topology evidence="1">Multi-pass membrane protein</topology>
    </subcellularLocation>
</comment>
<evidence type="ECO:0000256" key="1">
    <source>
        <dbReference type="ARBA" id="ARBA00004651"/>
    </source>
</evidence>